<accession>A0A3E1KCJ4</accession>
<dbReference type="Proteomes" id="UP000260351">
    <property type="component" value="Unassembled WGS sequence"/>
</dbReference>
<keyword evidence="1" id="KW-0175">Coiled coil</keyword>
<organism evidence="3 4">
    <name type="scientific">Wenzhouxiangella sediminis</name>
    <dbReference type="NCBI Taxonomy" id="1792836"/>
    <lineage>
        <taxon>Bacteria</taxon>
        <taxon>Pseudomonadati</taxon>
        <taxon>Pseudomonadota</taxon>
        <taxon>Gammaproteobacteria</taxon>
        <taxon>Chromatiales</taxon>
        <taxon>Wenzhouxiangellaceae</taxon>
        <taxon>Wenzhouxiangella</taxon>
    </lineage>
</organism>
<reference evidence="3 4" key="1">
    <citation type="submission" date="2018-08" db="EMBL/GenBank/DDBJ databases">
        <title>Wenzhouxiangella salilacus sp. nov., a novel bacterium isolated from a saline lake in Xinjiang Province, China.</title>
        <authorList>
            <person name="Han S."/>
        </authorList>
    </citation>
    <scope>NUCLEOTIDE SEQUENCE [LARGE SCALE GENOMIC DNA]</scope>
    <source>
        <strain evidence="3 4">XDB06</strain>
    </source>
</reference>
<evidence type="ECO:0000256" key="1">
    <source>
        <dbReference type="SAM" id="Coils"/>
    </source>
</evidence>
<evidence type="ECO:0000313" key="4">
    <source>
        <dbReference type="Proteomes" id="UP000260351"/>
    </source>
</evidence>
<evidence type="ECO:0000313" key="3">
    <source>
        <dbReference type="EMBL" id="RFF32580.1"/>
    </source>
</evidence>
<dbReference type="Pfam" id="PF02470">
    <property type="entry name" value="MlaD"/>
    <property type="match status" value="1"/>
</dbReference>
<dbReference type="Gene3D" id="1.10.287.950">
    <property type="entry name" value="Methyl-accepting chemotaxis protein"/>
    <property type="match status" value="1"/>
</dbReference>
<gene>
    <name evidence="3" type="ORF">DZC52_01155</name>
</gene>
<protein>
    <submittedName>
        <fullName evidence="3">MCE family protein</fullName>
    </submittedName>
</protein>
<evidence type="ECO:0000259" key="2">
    <source>
        <dbReference type="Pfam" id="PF02470"/>
    </source>
</evidence>
<dbReference type="OrthoDB" id="9806984at2"/>
<dbReference type="AlphaFoldDB" id="A0A3E1KCJ4"/>
<feature type="coiled-coil region" evidence="1">
    <location>
        <begin position="245"/>
        <end position="305"/>
    </location>
</feature>
<feature type="domain" description="Mce/MlaD" evidence="2">
    <location>
        <begin position="46"/>
        <end position="115"/>
    </location>
</feature>
<dbReference type="EMBL" id="QUZK01000005">
    <property type="protein sequence ID" value="RFF32580.1"/>
    <property type="molecule type" value="Genomic_DNA"/>
</dbReference>
<dbReference type="PANTHER" id="PTHR36698">
    <property type="entry name" value="BLL5892 PROTEIN"/>
    <property type="match status" value="1"/>
</dbReference>
<comment type="caution">
    <text evidence="3">The sequence shown here is derived from an EMBL/GenBank/DDBJ whole genome shotgun (WGS) entry which is preliminary data.</text>
</comment>
<dbReference type="InterPro" id="IPR003399">
    <property type="entry name" value="Mce/MlaD"/>
</dbReference>
<dbReference type="RefSeq" id="WP_116649287.1">
    <property type="nucleotide sequence ID" value="NZ_QUZK01000005.1"/>
</dbReference>
<dbReference type="PANTHER" id="PTHR36698:SF2">
    <property type="entry name" value="MCE_MLAD DOMAIN-CONTAINING PROTEIN"/>
    <property type="match status" value="1"/>
</dbReference>
<sequence>MEPRANHVLIGAFTLAGAILLVLGGLWSSQWASEEAWQELEVHFLQPVSGLNVGSGVQYNGISMGSVRDLQLSPEDPGRVIAVIRLDAQAPLREDTTARLSVSGLTGVSTIQLRGGSSDSPSLQAGPGRERPVIIAEESGLQRLIETSEDIASTASQVMLRLLEFLSDENADRVATTLDNIDRFTQALTGESDRLGEIVQNLHRGSEELVPLIRELRGAVGDISRTLQRLEPALLETFPDAADELRQAMSRLAQSSERIDRMIARNEAAVAGFGDQVITPLGPAVQDLRQLIEALSALTDKFERNPAGFLLGDERPEEYEPQ</sequence>
<proteinExistence type="predicted"/>
<keyword evidence="4" id="KW-1185">Reference proteome</keyword>
<name>A0A3E1KCJ4_9GAMM</name>